<keyword evidence="3 5" id="KW-0067">ATP-binding</keyword>
<dbReference type="InterPro" id="IPR017871">
    <property type="entry name" value="ABC_transporter-like_CS"/>
</dbReference>
<dbReference type="FunFam" id="3.40.50.300:FF:000032">
    <property type="entry name" value="Export ABC transporter ATP-binding protein"/>
    <property type="match status" value="1"/>
</dbReference>
<dbReference type="PROSITE" id="PS50893">
    <property type="entry name" value="ABC_TRANSPORTER_2"/>
    <property type="match status" value="1"/>
</dbReference>
<dbReference type="InterPro" id="IPR003439">
    <property type="entry name" value="ABC_transporter-like_ATP-bd"/>
</dbReference>
<dbReference type="GO" id="GO:0005524">
    <property type="term" value="F:ATP binding"/>
    <property type="evidence" value="ECO:0007669"/>
    <property type="project" value="UniProtKB-KW"/>
</dbReference>
<comment type="caution">
    <text evidence="5">The sequence shown here is derived from an EMBL/GenBank/DDBJ whole genome shotgun (WGS) entry which is preliminary data.</text>
</comment>
<dbReference type="SMART" id="SM00382">
    <property type="entry name" value="AAA"/>
    <property type="match status" value="1"/>
</dbReference>
<keyword evidence="2" id="KW-0547">Nucleotide-binding</keyword>
<dbReference type="EC" id="3.6.3.-" evidence="5"/>
<dbReference type="GO" id="GO:0016887">
    <property type="term" value="F:ATP hydrolysis activity"/>
    <property type="evidence" value="ECO:0007669"/>
    <property type="project" value="InterPro"/>
</dbReference>
<evidence type="ECO:0000259" key="4">
    <source>
        <dbReference type="PROSITE" id="PS50893"/>
    </source>
</evidence>
<dbReference type="Pfam" id="PF00005">
    <property type="entry name" value="ABC_tran"/>
    <property type="match status" value="1"/>
</dbReference>
<keyword evidence="1" id="KW-0813">Transport</keyword>
<evidence type="ECO:0000256" key="3">
    <source>
        <dbReference type="ARBA" id="ARBA00022840"/>
    </source>
</evidence>
<dbReference type="GO" id="GO:0098796">
    <property type="term" value="C:membrane protein complex"/>
    <property type="evidence" value="ECO:0007669"/>
    <property type="project" value="UniProtKB-ARBA"/>
</dbReference>
<reference evidence="5" key="1">
    <citation type="submission" date="2019-08" db="EMBL/GenBank/DDBJ databases">
        <authorList>
            <person name="Kucharzyk K."/>
            <person name="Murdoch R.W."/>
            <person name="Higgins S."/>
            <person name="Loffler F."/>
        </authorList>
    </citation>
    <scope>NUCLEOTIDE SEQUENCE</scope>
</reference>
<dbReference type="PANTHER" id="PTHR24220">
    <property type="entry name" value="IMPORT ATP-BINDING PROTEIN"/>
    <property type="match status" value="1"/>
</dbReference>
<name>A0A644TXJ0_9ZZZZ</name>
<sequence>MNPIPVVELHDVSKIYPMPAGDVHALNHVDFSIQKGEFVAIMGPSGSGKSTLMNMIGCLDVPTSGEIKINGKSTSEMTDDELTLHRRETIGFIFQKFNLISLLTAYENVEYPLILKHGHKDTTTRTRDLLRMVGLTDGQMQHTPYELSGGQQQRVSIARALANDPTFLLCDEPTGNLDSKMSNQIMDILTELHSQGRTVVMVTHDPKTAEYAERIVIIRDGEIVNE</sequence>
<dbReference type="CDD" id="cd03255">
    <property type="entry name" value="ABC_MJ0796_LolCDE_FtsE"/>
    <property type="match status" value="1"/>
</dbReference>
<evidence type="ECO:0000313" key="5">
    <source>
        <dbReference type="EMBL" id="MPL71650.1"/>
    </source>
</evidence>
<dbReference type="Gene3D" id="3.40.50.300">
    <property type="entry name" value="P-loop containing nucleotide triphosphate hydrolases"/>
    <property type="match status" value="1"/>
</dbReference>
<dbReference type="InterPro" id="IPR003593">
    <property type="entry name" value="AAA+_ATPase"/>
</dbReference>
<evidence type="ECO:0000256" key="2">
    <source>
        <dbReference type="ARBA" id="ARBA00022741"/>
    </source>
</evidence>
<dbReference type="InterPro" id="IPR017911">
    <property type="entry name" value="MacB-like_ATP-bd"/>
</dbReference>
<organism evidence="5">
    <name type="scientific">bioreactor metagenome</name>
    <dbReference type="NCBI Taxonomy" id="1076179"/>
    <lineage>
        <taxon>unclassified sequences</taxon>
        <taxon>metagenomes</taxon>
        <taxon>ecological metagenomes</taxon>
    </lineage>
</organism>
<protein>
    <submittedName>
        <fullName evidence="5">Putative ABC transporter ATP-binding protein YknY</fullName>
        <ecNumber evidence="5">3.6.3.-</ecNumber>
    </submittedName>
</protein>
<dbReference type="PROSITE" id="PS00211">
    <property type="entry name" value="ABC_TRANSPORTER_1"/>
    <property type="match status" value="1"/>
</dbReference>
<feature type="domain" description="ABC transporter" evidence="4">
    <location>
        <begin position="7"/>
        <end position="226"/>
    </location>
</feature>
<gene>
    <name evidence="5" type="primary">yknY_9</name>
    <name evidence="5" type="ORF">SDC9_17427</name>
</gene>
<dbReference type="GO" id="GO:0005886">
    <property type="term" value="C:plasma membrane"/>
    <property type="evidence" value="ECO:0007669"/>
    <property type="project" value="TreeGrafter"/>
</dbReference>
<dbReference type="PANTHER" id="PTHR24220:SF86">
    <property type="entry name" value="ABC TRANSPORTER ABCH.1"/>
    <property type="match status" value="1"/>
</dbReference>
<dbReference type="GO" id="GO:0022857">
    <property type="term" value="F:transmembrane transporter activity"/>
    <property type="evidence" value="ECO:0007669"/>
    <property type="project" value="TreeGrafter"/>
</dbReference>
<dbReference type="InterPro" id="IPR015854">
    <property type="entry name" value="ABC_transpr_LolD-like"/>
</dbReference>
<proteinExistence type="predicted"/>
<dbReference type="InterPro" id="IPR027417">
    <property type="entry name" value="P-loop_NTPase"/>
</dbReference>
<dbReference type="SUPFAM" id="SSF52540">
    <property type="entry name" value="P-loop containing nucleoside triphosphate hydrolases"/>
    <property type="match status" value="1"/>
</dbReference>
<dbReference type="AlphaFoldDB" id="A0A644TXJ0"/>
<accession>A0A644TXJ0</accession>
<keyword evidence="5" id="KW-0378">Hydrolase</keyword>
<evidence type="ECO:0000256" key="1">
    <source>
        <dbReference type="ARBA" id="ARBA00022448"/>
    </source>
</evidence>
<dbReference type="EMBL" id="VSSQ01000060">
    <property type="protein sequence ID" value="MPL71650.1"/>
    <property type="molecule type" value="Genomic_DNA"/>
</dbReference>